<organism evidence="1 2">
    <name type="scientific">Dysgonomonas mossii</name>
    <dbReference type="NCBI Taxonomy" id="163665"/>
    <lineage>
        <taxon>Bacteria</taxon>
        <taxon>Pseudomonadati</taxon>
        <taxon>Bacteroidota</taxon>
        <taxon>Bacteroidia</taxon>
        <taxon>Bacteroidales</taxon>
        <taxon>Dysgonomonadaceae</taxon>
        <taxon>Dysgonomonas</taxon>
    </lineage>
</organism>
<gene>
    <name evidence="1" type="ORF">E4T88_11710</name>
</gene>
<evidence type="ECO:0000313" key="1">
    <source>
        <dbReference type="EMBL" id="TFU89348.1"/>
    </source>
</evidence>
<reference evidence="1 2" key="1">
    <citation type="submission" date="2019-03" db="EMBL/GenBank/DDBJ databases">
        <title>Diversity of the mouse oral microbiome.</title>
        <authorList>
            <person name="Joseph S."/>
            <person name="Aduse-Opoku J."/>
            <person name="Curtis M."/>
            <person name="Wade W."/>
            <person name="Hashim A."/>
        </authorList>
    </citation>
    <scope>NUCLEOTIDE SEQUENCE [LARGE SCALE GENOMIC DNA]</scope>
    <source>
        <strain evidence="1 2">P11</strain>
    </source>
</reference>
<name>A0A4Y9IN36_9BACT</name>
<dbReference type="OrthoDB" id="1453971at2"/>
<dbReference type="AlphaFoldDB" id="A0A4Y9IN36"/>
<proteinExistence type="predicted"/>
<accession>A0A4Y9IN36</accession>
<sequence>MRLLNSDITFLEWDVLPISEKREMWNHYWNPYEPQIGAFTKREIVDNLTKSIPINALQCGIRSFGWGVYMLFVIVDNSKIKVPKQFSDLSVNKGVIKDWVNKDEAKITFNYGGTLITNMNEKIVIG</sequence>
<dbReference type="Proteomes" id="UP000298285">
    <property type="component" value="Unassembled WGS sequence"/>
</dbReference>
<evidence type="ECO:0000313" key="2">
    <source>
        <dbReference type="Proteomes" id="UP000298285"/>
    </source>
</evidence>
<dbReference type="RefSeq" id="WP_135105654.1">
    <property type="nucleotide sequence ID" value="NZ_JADGKW010000003.1"/>
</dbReference>
<comment type="caution">
    <text evidence="1">The sequence shown here is derived from an EMBL/GenBank/DDBJ whole genome shotgun (WGS) entry which is preliminary data.</text>
</comment>
<dbReference type="EMBL" id="SPPK01000003">
    <property type="protein sequence ID" value="TFU89348.1"/>
    <property type="molecule type" value="Genomic_DNA"/>
</dbReference>
<protein>
    <submittedName>
        <fullName evidence="1">Uncharacterized protein</fullName>
    </submittedName>
</protein>